<dbReference type="PANTHER" id="PTHR11017:SF510">
    <property type="entry name" value="ADP-RIBOSYL CYCLASE_CYCLIC ADP-RIBOSE HYDROLASE"/>
    <property type="match status" value="1"/>
</dbReference>
<dbReference type="Gene3D" id="3.80.10.10">
    <property type="entry name" value="Ribonuclease Inhibitor"/>
    <property type="match status" value="2"/>
</dbReference>
<keyword evidence="2" id="KW-1185">Reference proteome</keyword>
<dbReference type="EMBL" id="KK785570">
    <property type="protein sequence ID" value="KDO41761.1"/>
    <property type="molecule type" value="Genomic_DNA"/>
</dbReference>
<evidence type="ECO:0000313" key="2">
    <source>
        <dbReference type="Proteomes" id="UP000027120"/>
    </source>
</evidence>
<name>A0A067DT38_CITSI</name>
<accession>A0A067DT38</accession>
<dbReference type="GO" id="GO:0006952">
    <property type="term" value="P:defense response"/>
    <property type="evidence" value="ECO:0007669"/>
    <property type="project" value="InterPro"/>
</dbReference>
<evidence type="ECO:0008006" key="3">
    <source>
        <dbReference type="Google" id="ProtNLM"/>
    </source>
</evidence>
<dbReference type="SUPFAM" id="SSF52047">
    <property type="entry name" value="RNI-like"/>
    <property type="match status" value="1"/>
</dbReference>
<evidence type="ECO:0000313" key="1">
    <source>
        <dbReference type="EMBL" id="KDO41761.1"/>
    </source>
</evidence>
<sequence length="344" mass="39334">AFLKMTNLRLLKIHNLQLPAGLESLSDELRLLQWHGYPLKSLPSSMEMDKTLECNMCYRRIEQFWKGIKNLIRTPDFTGAPNLEELILDGCKRLQNCTSLTTLPREIATESLQKLIELLTGLVFLNLNDCKILVRLPSTINGWKSLRTVNLSRCSKLENMPESLGQMESLEELDVSGTVIRQPVPSIFFPSRILKVYLFVDTRDHRTSSSSWHLWFPFSLMQKGSSDSMALMLPSLSGLCSLTELNLKKLNLRRNNFVSLRGTINHLPKFKHLKLDDCKRLRSLSELPSDIKKVRVHGCTSLATISDALRSCNSATSRIFCINCPKLILNWLQQYSIFKARRVP</sequence>
<reference evidence="1 2" key="1">
    <citation type="submission" date="2014-04" db="EMBL/GenBank/DDBJ databases">
        <authorList>
            <consortium name="International Citrus Genome Consortium"/>
            <person name="Gmitter F."/>
            <person name="Chen C."/>
            <person name="Farmerie W."/>
            <person name="Harkins T."/>
            <person name="Desany B."/>
            <person name="Mohiuddin M."/>
            <person name="Kodira C."/>
            <person name="Borodovsky M."/>
            <person name="Lomsadze A."/>
            <person name="Burns P."/>
            <person name="Jenkins J."/>
            <person name="Prochnik S."/>
            <person name="Shu S."/>
            <person name="Chapman J."/>
            <person name="Pitluck S."/>
            <person name="Schmutz J."/>
            <person name="Rokhsar D."/>
        </authorList>
    </citation>
    <scope>NUCLEOTIDE SEQUENCE</scope>
</reference>
<proteinExistence type="predicted"/>
<organism evidence="1 2">
    <name type="scientific">Citrus sinensis</name>
    <name type="common">Sweet orange</name>
    <name type="synonym">Citrus aurantium var. sinensis</name>
    <dbReference type="NCBI Taxonomy" id="2711"/>
    <lineage>
        <taxon>Eukaryota</taxon>
        <taxon>Viridiplantae</taxon>
        <taxon>Streptophyta</taxon>
        <taxon>Embryophyta</taxon>
        <taxon>Tracheophyta</taxon>
        <taxon>Spermatophyta</taxon>
        <taxon>Magnoliopsida</taxon>
        <taxon>eudicotyledons</taxon>
        <taxon>Gunneridae</taxon>
        <taxon>Pentapetalae</taxon>
        <taxon>rosids</taxon>
        <taxon>malvids</taxon>
        <taxon>Sapindales</taxon>
        <taxon>Rutaceae</taxon>
        <taxon>Aurantioideae</taxon>
        <taxon>Citrus</taxon>
    </lineage>
</organism>
<dbReference type="AlphaFoldDB" id="A0A067DT38"/>
<dbReference type="PANTHER" id="PTHR11017">
    <property type="entry name" value="LEUCINE-RICH REPEAT-CONTAINING PROTEIN"/>
    <property type="match status" value="1"/>
</dbReference>
<dbReference type="STRING" id="2711.A0A067DT38"/>
<protein>
    <recommendedName>
        <fullName evidence="3">NB-ARC domain-containing protein</fullName>
    </recommendedName>
</protein>
<feature type="non-terminal residue" evidence="1">
    <location>
        <position position="1"/>
    </location>
</feature>
<dbReference type="InterPro" id="IPR032675">
    <property type="entry name" value="LRR_dom_sf"/>
</dbReference>
<dbReference type="InterPro" id="IPR044974">
    <property type="entry name" value="Disease_R_plants"/>
</dbReference>
<dbReference type="Proteomes" id="UP000027120">
    <property type="component" value="Unassembled WGS sequence"/>
</dbReference>
<gene>
    <name evidence="1" type="ORF">CISIN_1g0471612mg</name>
</gene>